<dbReference type="PROSITE" id="PS00661">
    <property type="entry name" value="FERM_2"/>
    <property type="match status" value="1"/>
</dbReference>
<dbReference type="InterPro" id="IPR029071">
    <property type="entry name" value="Ubiquitin-like_domsf"/>
</dbReference>
<dbReference type="PROSITE" id="PS50057">
    <property type="entry name" value="FERM_3"/>
    <property type="match status" value="1"/>
</dbReference>
<dbReference type="InterPro" id="IPR000299">
    <property type="entry name" value="FERM_domain"/>
</dbReference>
<dbReference type="PANTHER" id="PTHR23280:SF25">
    <property type="entry name" value="MOESIN_EZRIN_RADIXIN HOMOLOG 1"/>
    <property type="match status" value="1"/>
</dbReference>
<dbReference type="InterPro" id="IPR014352">
    <property type="entry name" value="FERM/acyl-CoA-bd_prot_sf"/>
</dbReference>
<dbReference type="SUPFAM" id="SSF50729">
    <property type="entry name" value="PH domain-like"/>
    <property type="match status" value="1"/>
</dbReference>
<reference evidence="3 4" key="1">
    <citation type="submission" date="2024-02" db="EMBL/GenBank/DDBJ databases">
        <authorList>
            <person name="Daric V."/>
            <person name="Darras S."/>
        </authorList>
    </citation>
    <scope>NUCLEOTIDE SEQUENCE [LARGE SCALE GENOMIC DNA]</scope>
</reference>
<dbReference type="Gene3D" id="3.10.20.90">
    <property type="entry name" value="Phosphatidylinositol 3-kinase Catalytic Subunit, Chain A, domain 1"/>
    <property type="match status" value="1"/>
</dbReference>
<dbReference type="PANTHER" id="PTHR23280">
    <property type="entry name" value="4.1 G PROTEIN"/>
    <property type="match status" value="1"/>
</dbReference>
<dbReference type="SUPFAM" id="SSF54236">
    <property type="entry name" value="Ubiquitin-like"/>
    <property type="match status" value="1"/>
</dbReference>
<feature type="compositionally biased region" description="Basic residues" evidence="1">
    <location>
        <begin position="559"/>
        <end position="570"/>
    </location>
</feature>
<feature type="region of interest" description="Disordered" evidence="1">
    <location>
        <begin position="391"/>
        <end position="516"/>
    </location>
</feature>
<gene>
    <name evidence="3" type="ORF">CVLEPA_LOCUS30015</name>
</gene>
<dbReference type="SMART" id="SM01196">
    <property type="entry name" value="FERM_C"/>
    <property type="match status" value="1"/>
</dbReference>
<dbReference type="SMART" id="SM00295">
    <property type="entry name" value="B41"/>
    <property type="match status" value="1"/>
</dbReference>
<feature type="compositionally biased region" description="Basic residues" evidence="1">
    <location>
        <begin position="427"/>
        <end position="436"/>
    </location>
</feature>
<organism evidence="3 4">
    <name type="scientific">Clavelina lepadiformis</name>
    <name type="common">Light-bulb sea squirt</name>
    <name type="synonym">Ascidia lepadiformis</name>
    <dbReference type="NCBI Taxonomy" id="159417"/>
    <lineage>
        <taxon>Eukaryota</taxon>
        <taxon>Metazoa</taxon>
        <taxon>Chordata</taxon>
        <taxon>Tunicata</taxon>
        <taxon>Ascidiacea</taxon>
        <taxon>Aplousobranchia</taxon>
        <taxon>Clavelinidae</taxon>
        <taxon>Clavelina</taxon>
    </lineage>
</organism>
<feature type="compositionally biased region" description="Polar residues" evidence="1">
    <location>
        <begin position="351"/>
        <end position="374"/>
    </location>
</feature>
<feature type="region of interest" description="Disordered" evidence="1">
    <location>
        <begin position="607"/>
        <end position="663"/>
    </location>
</feature>
<dbReference type="InterPro" id="IPR011993">
    <property type="entry name" value="PH-like_dom_sf"/>
</dbReference>
<dbReference type="Gene3D" id="2.30.29.30">
    <property type="entry name" value="Pleckstrin-homology domain (PH domain)/Phosphotyrosine-binding domain (PTB)"/>
    <property type="match status" value="1"/>
</dbReference>
<dbReference type="Pfam" id="PF09379">
    <property type="entry name" value="FERM_N"/>
    <property type="match status" value="1"/>
</dbReference>
<dbReference type="InterPro" id="IPR019748">
    <property type="entry name" value="FERM_central"/>
</dbReference>
<dbReference type="Pfam" id="PF09380">
    <property type="entry name" value="FERM_C"/>
    <property type="match status" value="1"/>
</dbReference>
<feature type="compositionally biased region" description="Basic residues" evidence="1">
    <location>
        <begin position="607"/>
        <end position="617"/>
    </location>
</feature>
<protein>
    <recommendedName>
        <fullName evidence="2">FERM domain-containing protein</fullName>
    </recommendedName>
</protein>
<dbReference type="CDD" id="cd14473">
    <property type="entry name" value="FERM_B-lobe"/>
    <property type="match status" value="1"/>
</dbReference>
<feature type="region of interest" description="Disordered" evidence="1">
    <location>
        <begin position="311"/>
        <end position="374"/>
    </location>
</feature>
<dbReference type="InterPro" id="IPR019749">
    <property type="entry name" value="Band_41_domain"/>
</dbReference>
<dbReference type="InterPro" id="IPR018979">
    <property type="entry name" value="FERM_N"/>
</dbReference>
<feature type="compositionally biased region" description="Polar residues" evidence="1">
    <location>
        <begin position="628"/>
        <end position="643"/>
    </location>
</feature>
<name>A0ABP0GY63_CLALP</name>
<evidence type="ECO:0000313" key="4">
    <source>
        <dbReference type="Proteomes" id="UP001642483"/>
    </source>
</evidence>
<dbReference type="Gene3D" id="1.20.80.10">
    <property type="match status" value="1"/>
</dbReference>
<accession>A0ABP0GY63</accession>
<evidence type="ECO:0000313" key="3">
    <source>
        <dbReference type="EMBL" id="CAK8696681.1"/>
    </source>
</evidence>
<proteinExistence type="predicted"/>
<feature type="compositionally biased region" description="Basic residues" evidence="1">
    <location>
        <begin position="447"/>
        <end position="458"/>
    </location>
</feature>
<dbReference type="InterPro" id="IPR018980">
    <property type="entry name" value="FERM_PH-like_C"/>
</dbReference>
<dbReference type="EMBL" id="CAWYQH010000163">
    <property type="protein sequence ID" value="CAK8696681.1"/>
    <property type="molecule type" value="Genomic_DNA"/>
</dbReference>
<feature type="compositionally biased region" description="Polar residues" evidence="1">
    <location>
        <begin position="395"/>
        <end position="405"/>
    </location>
</feature>
<comment type="caution">
    <text evidence="3">The sequence shown here is derived from an EMBL/GenBank/DDBJ whole genome shotgun (WGS) entry which is preliminary data.</text>
</comment>
<dbReference type="InterPro" id="IPR019747">
    <property type="entry name" value="FERM_CS"/>
</dbReference>
<evidence type="ECO:0000259" key="2">
    <source>
        <dbReference type="PROSITE" id="PS50057"/>
    </source>
</evidence>
<dbReference type="InterPro" id="IPR035963">
    <property type="entry name" value="FERM_2"/>
</dbReference>
<feature type="domain" description="FERM" evidence="2">
    <location>
        <begin position="11"/>
        <end position="304"/>
    </location>
</feature>
<dbReference type="Pfam" id="PF00373">
    <property type="entry name" value="FERM_M"/>
    <property type="match status" value="1"/>
</dbReference>
<dbReference type="SUPFAM" id="SSF47031">
    <property type="entry name" value="Second domain of FERM"/>
    <property type="match status" value="1"/>
</dbReference>
<evidence type="ECO:0000256" key="1">
    <source>
        <dbReference type="SAM" id="MobiDB-lite"/>
    </source>
</evidence>
<feature type="region of interest" description="Disordered" evidence="1">
    <location>
        <begin position="549"/>
        <end position="578"/>
    </location>
</feature>
<dbReference type="Proteomes" id="UP001642483">
    <property type="component" value="Unassembled WGS sequence"/>
</dbReference>
<feature type="compositionally biased region" description="Basic and acidic residues" evidence="1">
    <location>
        <begin position="407"/>
        <end position="426"/>
    </location>
</feature>
<dbReference type="PRINTS" id="PR00935">
    <property type="entry name" value="BAND41"/>
</dbReference>
<feature type="compositionally biased region" description="Polar residues" evidence="1">
    <location>
        <begin position="319"/>
        <end position="329"/>
    </location>
</feature>
<keyword evidence="4" id="KW-1185">Reference proteome</keyword>
<sequence>MLCCGRSKKPFHCQVILLDGTHLTFSKSHNQNIKVSSTSKAHILLEAVCLHLNLIETEYFGLKYFDHQVQYHWLDPMKPLCDDDSFVSITSNTPWTLHFGVKFYAVDPCALKEEVTRYQFFLQLKNDIFSGRLPCSWKKAAEVSSLALQSEIGDYQENEHKRGYVSEFRFVQNQDEKFESEVARLHAMYKGLVPATAEMQYLRKCRQMDQYGVEIYPVKGDAGMKYSIGISPRGIETYKNKYRIAVYYWQRIDHVEFKDQYLKLKVTTKQIVENTHTFELSSLGLCHHVWKSIVDHHAFYRLPQNIPNTQWSKKYRSSGRVTDNEAQQSEVEREEPEVQRGSSKRYPPRVNHTNEGDNNSEHNLPNQSRQQSKENNALSWTHVLDKKGMFGAEDVNQNELSQYMTPKSERRERNRQLHSLSDTENRTRKHRSHRGRSSGEESDSPSKRRIRARARHRSNMGSDVSETSHRRRRRQHYYTDTEMANGGSHIEKNRRRNSGSSSHQARKNKRLSREDEAAREQLWQHIKRDVVDPTNQSLEQLQDIPYTEVKTEGNPTPVRVRRNRHRHSSGKRTSGISTNSYNQALEEGMVSPLSITTSVLQEKQRKAVHNHNQRYRSPKYPGNDWDTKTSLSVDGFHTTNSGKAQRVKTRKNQPSDTAKDANVKLVFSRI</sequence>